<reference evidence="3 4" key="1">
    <citation type="journal article" date="2020" name="Microb. Ecol.">
        <title>Ecogenomics of the Marine Benthic Filamentous Cyanobacterium Adonisia.</title>
        <authorList>
            <person name="Walter J.M."/>
            <person name="Coutinho F.H."/>
            <person name="Leomil L."/>
            <person name="Hargreaves P.I."/>
            <person name="Campeao M.E."/>
            <person name="Vieira V.V."/>
            <person name="Silva B.S."/>
            <person name="Fistarol G.O."/>
            <person name="Salomon P.S."/>
            <person name="Sawabe T."/>
            <person name="Mino S."/>
            <person name="Hosokawa M."/>
            <person name="Miyashita H."/>
            <person name="Maruyama F."/>
            <person name="van Verk M.C."/>
            <person name="Dutilh B.E."/>
            <person name="Thompson C.C."/>
            <person name="Thompson F.L."/>
        </authorList>
    </citation>
    <scope>NUCLEOTIDE SEQUENCE [LARGE SCALE GENOMIC DNA]</scope>
    <source>
        <strain evidence="3 4">CCMR0081</strain>
    </source>
</reference>
<gene>
    <name evidence="3" type="ORF">DXZ20_19345</name>
</gene>
<dbReference type="InterPro" id="IPR051043">
    <property type="entry name" value="Sulfatase_Mod_Factor_Kinase"/>
</dbReference>
<keyword evidence="4" id="KW-1185">Reference proteome</keyword>
<evidence type="ECO:0000259" key="2">
    <source>
        <dbReference type="Pfam" id="PF03781"/>
    </source>
</evidence>
<dbReference type="SUPFAM" id="SSF56436">
    <property type="entry name" value="C-type lectin-like"/>
    <property type="match status" value="1"/>
</dbReference>
<dbReference type="Gene3D" id="3.90.1580.10">
    <property type="entry name" value="paralog of FGE (formylglycine-generating enzyme)"/>
    <property type="match status" value="1"/>
</dbReference>
<name>A0A6M0RPY9_9CYAN</name>
<accession>A0A6M0RPY9</accession>
<dbReference type="InterPro" id="IPR016187">
    <property type="entry name" value="CTDL_fold"/>
</dbReference>
<dbReference type="GO" id="GO:0120147">
    <property type="term" value="F:formylglycine-generating oxidase activity"/>
    <property type="evidence" value="ECO:0007669"/>
    <property type="project" value="TreeGrafter"/>
</dbReference>
<comment type="caution">
    <text evidence="3">The sequence shown here is derived from an EMBL/GenBank/DDBJ whole genome shotgun (WGS) entry which is preliminary data.</text>
</comment>
<evidence type="ECO:0000313" key="3">
    <source>
        <dbReference type="EMBL" id="NEZ57761.1"/>
    </source>
</evidence>
<feature type="region of interest" description="Disordered" evidence="1">
    <location>
        <begin position="297"/>
        <end position="333"/>
    </location>
</feature>
<dbReference type="EMBL" id="QXHD01000004">
    <property type="protein sequence ID" value="NEZ57761.1"/>
    <property type="molecule type" value="Genomic_DNA"/>
</dbReference>
<dbReference type="InterPro" id="IPR005532">
    <property type="entry name" value="SUMF_dom"/>
</dbReference>
<protein>
    <submittedName>
        <fullName evidence="3">Sulfatase-modifying factor protein</fullName>
    </submittedName>
</protein>
<dbReference type="InterPro" id="IPR042095">
    <property type="entry name" value="SUMF_sf"/>
</dbReference>
<dbReference type="AlphaFoldDB" id="A0A6M0RPY9"/>
<feature type="domain" description="Sulfatase-modifying factor enzyme-like" evidence="2">
    <location>
        <begin position="371"/>
        <end position="612"/>
    </location>
</feature>
<dbReference type="Proteomes" id="UP000481033">
    <property type="component" value="Unassembled WGS sequence"/>
</dbReference>
<organism evidence="3 4">
    <name type="scientific">Adonisia turfae CCMR0081</name>
    <dbReference type="NCBI Taxonomy" id="2292702"/>
    <lineage>
        <taxon>Bacteria</taxon>
        <taxon>Bacillati</taxon>
        <taxon>Cyanobacteriota</taxon>
        <taxon>Adonisia</taxon>
        <taxon>Adonisia turfae</taxon>
    </lineage>
</organism>
<sequence length="618" mass="69674">MTGKFYLSTAQTQLFESGTLNPGTAVSADFVKGVIGNSLAQRKVVILDCCFGAAFAKGFLGMDDSSIDVETQLGGKGWCVLTASTSTKYALEQEGEDLSVYTRYLVEGLKTGGAAPDGQELICIRDLHSYVQIQVKAAAPAMEPTIFNAKQGEEIVIARVQLDNSQRYRKQVQTKIKNIRNITLNEFALNGNYWTLADVIRPTAFHNLTLLKEQLGLTNEVTEAIQEEFLKPYREKTKSLAKYADCLKAEKDYGYPLDNDAIKELEESKQLLNLRDDDVQLVENKILGHWLKQQPHKQLPVESSTLPNKKPVSDLSAQKYQQQQQQQQQKLKHPKFSFKTVKVNNKGNVIETKQSKAECFAEDLGNDITLEMVHIPSGTFMMGAAEGEPGASGYEYPQHKVTVPEFWMGKFAITQEQWQAVARLKKVERDLESDPAHFKGVKRPVECVSWQDAEEFCKRLSKKTEKEYMLPSEAQWEYACRAETTTPFHFGLAITTELANYDGSTYYWSYSYGSASREKYRQETIDVGSFAIANAFGLYDMHGNVWEWCLDHWHDSYTGAPTNGNAWVTGGDSSLRILRGGSWNYNPGYCRSTKRRRANLGNRLNSFGFRVVCFSART</sequence>
<dbReference type="PANTHER" id="PTHR23150">
    <property type="entry name" value="SULFATASE MODIFYING FACTOR 1, 2"/>
    <property type="match status" value="1"/>
</dbReference>
<evidence type="ECO:0000313" key="4">
    <source>
        <dbReference type="Proteomes" id="UP000481033"/>
    </source>
</evidence>
<evidence type="ECO:0000256" key="1">
    <source>
        <dbReference type="SAM" id="MobiDB-lite"/>
    </source>
</evidence>
<dbReference type="Pfam" id="PF03781">
    <property type="entry name" value="FGE-sulfatase"/>
    <property type="match status" value="1"/>
</dbReference>
<dbReference type="PANTHER" id="PTHR23150:SF19">
    <property type="entry name" value="FORMYLGLYCINE-GENERATING ENZYME"/>
    <property type="match status" value="1"/>
</dbReference>
<proteinExistence type="predicted"/>